<name>A0A8S1PCJ3_PARPR</name>
<sequence>MNYHRYPSQNHHYKTHKKSNFYFQSLKTDTQIQNNQNEILTNLRKIIKQNERLLSENSESYPIVKKKAKSSKNNCECSIY</sequence>
<gene>
    <name evidence="1" type="ORF">PPRIM_AZ9-3.1.T1130129</name>
</gene>
<dbReference type="EMBL" id="CAJJDM010000116">
    <property type="protein sequence ID" value="CAD8100847.1"/>
    <property type="molecule type" value="Genomic_DNA"/>
</dbReference>
<reference evidence="1" key="1">
    <citation type="submission" date="2021-01" db="EMBL/GenBank/DDBJ databases">
        <authorList>
            <consortium name="Genoscope - CEA"/>
            <person name="William W."/>
        </authorList>
    </citation>
    <scope>NUCLEOTIDE SEQUENCE</scope>
</reference>
<proteinExistence type="predicted"/>
<dbReference type="Proteomes" id="UP000688137">
    <property type="component" value="Unassembled WGS sequence"/>
</dbReference>
<keyword evidence="2" id="KW-1185">Reference proteome</keyword>
<protein>
    <submittedName>
        <fullName evidence="1">Uncharacterized protein</fullName>
    </submittedName>
</protein>
<dbReference type="OMA" id="SCECTIY"/>
<evidence type="ECO:0000313" key="1">
    <source>
        <dbReference type="EMBL" id="CAD8100847.1"/>
    </source>
</evidence>
<accession>A0A8S1PCJ3</accession>
<evidence type="ECO:0000313" key="2">
    <source>
        <dbReference type="Proteomes" id="UP000688137"/>
    </source>
</evidence>
<comment type="caution">
    <text evidence="1">The sequence shown here is derived from an EMBL/GenBank/DDBJ whole genome shotgun (WGS) entry which is preliminary data.</text>
</comment>
<organism evidence="1 2">
    <name type="scientific">Paramecium primaurelia</name>
    <dbReference type="NCBI Taxonomy" id="5886"/>
    <lineage>
        <taxon>Eukaryota</taxon>
        <taxon>Sar</taxon>
        <taxon>Alveolata</taxon>
        <taxon>Ciliophora</taxon>
        <taxon>Intramacronucleata</taxon>
        <taxon>Oligohymenophorea</taxon>
        <taxon>Peniculida</taxon>
        <taxon>Parameciidae</taxon>
        <taxon>Paramecium</taxon>
    </lineage>
</organism>
<dbReference type="AlphaFoldDB" id="A0A8S1PCJ3"/>